<evidence type="ECO:0000313" key="2">
    <source>
        <dbReference type="Proteomes" id="UP000076962"/>
    </source>
</evidence>
<gene>
    <name evidence="1" type="ORF">THIOM_001932</name>
</gene>
<comment type="caution">
    <text evidence="1">The sequence shown here is derived from an EMBL/GenBank/DDBJ whole genome shotgun (WGS) entry which is preliminary data.</text>
</comment>
<proteinExistence type="predicted"/>
<accession>A0A176S2M3</accession>
<dbReference type="EMBL" id="LUTY01001059">
    <property type="protein sequence ID" value="OAD22270.1"/>
    <property type="molecule type" value="Genomic_DNA"/>
</dbReference>
<name>A0A176S2M3_9GAMM</name>
<evidence type="ECO:0000313" key="1">
    <source>
        <dbReference type="EMBL" id="OAD22270.1"/>
    </source>
</evidence>
<dbReference type="Proteomes" id="UP000076962">
    <property type="component" value="Unassembled WGS sequence"/>
</dbReference>
<sequence>MEYTFPQGCFIGIRFINCGLIEQCCHKSLLSCRVIRYTCAFSRSHALRGNACIDALRRHLLPYSQGN</sequence>
<reference evidence="1 2" key="1">
    <citation type="submission" date="2016-05" db="EMBL/GenBank/DDBJ databases">
        <title>Single-cell genome of chain-forming Candidatus Thiomargarita nelsonii and comparison to other large sulfur-oxidizing bacteria.</title>
        <authorList>
            <person name="Winkel M."/>
            <person name="Salman V."/>
            <person name="Woyke T."/>
            <person name="Schulz-Vogt H."/>
            <person name="Richter M."/>
            <person name="Flood B."/>
            <person name="Bailey J."/>
            <person name="Amann R."/>
            <person name="Mussmann M."/>
        </authorList>
    </citation>
    <scope>NUCLEOTIDE SEQUENCE [LARGE SCALE GENOMIC DNA]</scope>
    <source>
        <strain evidence="1 2">THI036</strain>
    </source>
</reference>
<protein>
    <submittedName>
        <fullName evidence="1">Uncharacterized protein</fullName>
    </submittedName>
</protein>
<organism evidence="1 2">
    <name type="scientific">Candidatus Thiomargarita nelsonii</name>
    <dbReference type="NCBI Taxonomy" id="1003181"/>
    <lineage>
        <taxon>Bacteria</taxon>
        <taxon>Pseudomonadati</taxon>
        <taxon>Pseudomonadota</taxon>
        <taxon>Gammaproteobacteria</taxon>
        <taxon>Thiotrichales</taxon>
        <taxon>Thiotrichaceae</taxon>
        <taxon>Thiomargarita</taxon>
    </lineage>
</organism>
<dbReference type="AlphaFoldDB" id="A0A176S2M3"/>
<keyword evidence="2" id="KW-1185">Reference proteome</keyword>